<dbReference type="CDD" id="cd02205">
    <property type="entry name" value="CBS_pair_SF"/>
    <property type="match status" value="1"/>
</dbReference>
<dbReference type="InterPro" id="IPR000644">
    <property type="entry name" value="CBS_dom"/>
</dbReference>
<dbReference type="AlphaFoldDB" id="A0A4P6JNC4"/>
<dbReference type="InterPro" id="IPR051257">
    <property type="entry name" value="Diverse_CBS-Domain"/>
</dbReference>
<evidence type="ECO:0000313" key="5">
    <source>
        <dbReference type="EMBL" id="QBD76808.1"/>
    </source>
</evidence>
<dbReference type="PANTHER" id="PTHR43080:SF2">
    <property type="entry name" value="CBS DOMAIN-CONTAINING PROTEIN"/>
    <property type="match status" value="1"/>
</dbReference>
<dbReference type="Pfam" id="PF00571">
    <property type="entry name" value="CBS"/>
    <property type="match status" value="4"/>
</dbReference>
<dbReference type="SUPFAM" id="SSF54913">
    <property type="entry name" value="GlnB-like"/>
    <property type="match status" value="1"/>
</dbReference>
<proteinExistence type="inferred from homology"/>
<dbReference type="PANTHER" id="PTHR43080">
    <property type="entry name" value="CBS DOMAIN-CONTAINING PROTEIN CBSX3, MITOCHONDRIAL"/>
    <property type="match status" value="1"/>
</dbReference>
<dbReference type="PROSITE" id="PS51371">
    <property type="entry name" value="CBS"/>
    <property type="match status" value="4"/>
</dbReference>
<comment type="similarity">
    <text evidence="1">Belongs to the UPF0166 family.</text>
</comment>
<dbReference type="InterPro" id="IPR015867">
    <property type="entry name" value="N-reg_PII/ATP_PRibTrfase_C"/>
</dbReference>
<dbReference type="SUPFAM" id="SSF54631">
    <property type="entry name" value="CBS-domain pair"/>
    <property type="match status" value="2"/>
</dbReference>
<dbReference type="OrthoDB" id="9795599at2"/>
<dbReference type="RefSeq" id="WP_129887872.1">
    <property type="nucleotide sequence ID" value="NZ_CP035758.1"/>
</dbReference>
<evidence type="ECO:0000256" key="2">
    <source>
        <dbReference type="ARBA" id="ARBA00023122"/>
    </source>
</evidence>
<dbReference type="KEGG" id="kbs:EPA93_12660"/>
<keyword evidence="2 3" id="KW-0129">CBS domain</keyword>
<reference evidence="5 6" key="1">
    <citation type="submission" date="2019-01" db="EMBL/GenBank/DDBJ databases">
        <title>Ktedonosporobacter rubrisoli SCAWS-G2.</title>
        <authorList>
            <person name="Huang Y."/>
            <person name="Yan B."/>
        </authorList>
    </citation>
    <scope>NUCLEOTIDE SEQUENCE [LARGE SCALE GENOMIC DNA]</scope>
    <source>
        <strain evidence="5 6">SCAWS-G2</strain>
    </source>
</reference>
<feature type="domain" description="CBS" evidence="4">
    <location>
        <begin position="127"/>
        <end position="183"/>
    </location>
</feature>
<feature type="domain" description="CBS" evidence="4">
    <location>
        <begin position="218"/>
        <end position="275"/>
    </location>
</feature>
<accession>A0A4P6JNC4</accession>
<dbReference type="SMART" id="SM00116">
    <property type="entry name" value="CBS"/>
    <property type="match status" value="4"/>
</dbReference>
<keyword evidence="6" id="KW-1185">Reference proteome</keyword>
<dbReference type="InterPro" id="IPR003793">
    <property type="entry name" value="UPF0166"/>
</dbReference>
<feature type="domain" description="CBS" evidence="4">
    <location>
        <begin position="305"/>
        <end position="362"/>
    </location>
</feature>
<dbReference type="InterPro" id="IPR011322">
    <property type="entry name" value="N-reg_PII-like_a/b"/>
</dbReference>
<feature type="domain" description="CBS" evidence="4">
    <location>
        <begin position="397"/>
        <end position="450"/>
    </location>
</feature>
<sequence length="450" mass="48492">MSLLRQGKAQALTIYLGESDQWHGQPTYVALIHLLRERGCAGATVTRAIAGYGAGARLHEQQSWSWSSDASLVIQVVDQPERLRRLLPFIQEMLSGGLITLQEVDVLQYTHARSRGLPTKLPIERIMETSVTTASPETPVSHIVALLLEAPFRALPVTDQNNHLQGLISTGDLIKAGVLPVRRGVMRTALALGEQVTSGVEAPLGSAPLGKLSAQDVMNQQIRTVTPDTSVREAARLMLDTGLKRLPVVDTNGTLRGMLSRTDLLQIIVTSPLMSPHGSSTTQQLGHSRPLPGLAPQQQAVTSLMETEVPTVAKDASLAQVIDYLIVSPLKRVVVLDDEGRVQGIISDVDVLAHLQAEARPGLLRMLAQWARGESTRLPTGALHAPEGKARIAADVMNQDVVTVIETSSVQQAIERMIASGRKVLPVVDASSHLKGIVGRSHLLRVLLEG</sequence>
<protein>
    <submittedName>
        <fullName evidence="5">CBS domain-containing protein</fullName>
    </submittedName>
</protein>
<dbReference type="Pfam" id="PF02641">
    <property type="entry name" value="DUF190"/>
    <property type="match status" value="1"/>
</dbReference>
<evidence type="ECO:0000256" key="1">
    <source>
        <dbReference type="ARBA" id="ARBA00010554"/>
    </source>
</evidence>
<dbReference type="InterPro" id="IPR046342">
    <property type="entry name" value="CBS_dom_sf"/>
</dbReference>
<name>A0A4P6JNC4_KTERU</name>
<dbReference type="Gene3D" id="3.30.70.120">
    <property type="match status" value="1"/>
</dbReference>
<evidence type="ECO:0000313" key="6">
    <source>
        <dbReference type="Proteomes" id="UP000290365"/>
    </source>
</evidence>
<evidence type="ECO:0000259" key="4">
    <source>
        <dbReference type="PROSITE" id="PS51371"/>
    </source>
</evidence>
<evidence type="ECO:0000256" key="3">
    <source>
        <dbReference type="PROSITE-ProRule" id="PRU00703"/>
    </source>
</evidence>
<dbReference type="EMBL" id="CP035758">
    <property type="protein sequence ID" value="QBD76808.1"/>
    <property type="molecule type" value="Genomic_DNA"/>
</dbReference>
<dbReference type="Proteomes" id="UP000290365">
    <property type="component" value="Chromosome"/>
</dbReference>
<dbReference type="Gene3D" id="3.10.580.10">
    <property type="entry name" value="CBS-domain"/>
    <property type="match status" value="2"/>
</dbReference>
<gene>
    <name evidence="5" type="ORF">EPA93_12660</name>
</gene>
<organism evidence="5 6">
    <name type="scientific">Ktedonosporobacter rubrisoli</name>
    <dbReference type="NCBI Taxonomy" id="2509675"/>
    <lineage>
        <taxon>Bacteria</taxon>
        <taxon>Bacillati</taxon>
        <taxon>Chloroflexota</taxon>
        <taxon>Ktedonobacteria</taxon>
        <taxon>Ktedonobacterales</taxon>
        <taxon>Ktedonosporobacteraceae</taxon>
        <taxon>Ktedonosporobacter</taxon>
    </lineage>
</organism>